<proteinExistence type="predicted"/>
<reference evidence="2 4" key="2">
    <citation type="submission" date="2014-01" db="EMBL/GenBank/DDBJ databases">
        <title>Draft genome sequencing of Bacillus alcalophilus CGMCC 1.3604.</title>
        <authorList>
            <person name="Yang J."/>
            <person name="Diao L."/>
            <person name="Yang S."/>
        </authorList>
    </citation>
    <scope>NUCLEOTIDE SEQUENCE [LARGE SCALE GENOMIC DNA]</scope>
    <source>
        <strain evidence="2 4">CGMCC 1.3604</strain>
    </source>
</reference>
<dbReference type="RefSeq" id="WP_003323809.1">
    <property type="nucleotide sequence ID" value="NZ_ALPT02000036.1"/>
</dbReference>
<reference evidence="1 3" key="1">
    <citation type="journal article" date="2014" name="Genome Announc.">
        <title>Draft Genome Sequence of Bacillus alcalophilus AV1934, a Classic Alkaliphile Isolated from Human Feces in 1934.</title>
        <authorList>
            <person name="Attie O."/>
            <person name="Jayaprakash A."/>
            <person name="Shah H."/>
            <person name="Paulsen I.T."/>
            <person name="Morino M."/>
            <person name="Takahashi Y."/>
            <person name="Narumi I."/>
            <person name="Sachidanandam R."/>
            <person name="Satoh K."/>
            <person name="Ito M."/>
            <person name="Krulwich T.A."/>
        </authorList>
    </citation>
    <scope>NUCLEOTIDE SEQUENCE [LARGE SCALE GENOMIC DNA]</scope>
    <source>
        <strain evidence="1 3">AV1934</strain>
    </source>
</reference>
<evidence type="ECO:0000313" key="4">
    <source>
        <dbReference type="Proteomes" id="UP000297014"/>
    </source>
</evidence>
<evidence type="ECO:0008006" key="5">
    <source>
        <dbReference type="Google" id="ProtNLM"/>
    </source>
</evidence>
<organism evidence="1 3">
    <name type="scientific">Alkalihalobacillus alcalophilus ATCC 27647 = CGMCC 1.3604</name>
    <dbReference type="NCBI Taxonomy" id="1218173"/>
    <lineage>
        <taxon>Bacteria</taxon>
        <taxon>Bacillati</taxon>
        <taxon>Bacillota</taxon>
        <taxon>Bacilli</taxon>
        <taxon>Bacillales</taxon>
        <taxon>Bacillaceae</taxon>
        <taxon>Alkalihalobacillus</taxon>
    </lineage>
</organism>
<dbReference type="Proteomes" id="UP000297014">
    <property type="component" value="Unassembled WGS sequence"/>
</dbReference>
<dbReference type="AlphaFoldDB" id="A0A094YUG2"/>
<keyword evidence="3" id="KW-1185">Reference proteome</keyword>
<dbReference type="eggNOG" id="ENOG5030E17">
    <property type="taxonomic scope" value="Bacteria"/>
</dbReference>
<name>A0A094YUG2_ALKAL</name>
<dbReference type="Gene3D" id="3.40.30.10">
    <property type="entry name" value="Glutaredoxin"/>
    <property type="match status" value="1"/>
</dbReference>
<protein>
    <recommendedName>
        <fullName evidence="5">Thioredoxin</fullName>
    </recommendedName>
</protein>
<comment type="caution">
    <text evidence="1">The sequence shown here is derived from an EMBL/GenBank/DDBJ whole genome shotgun (WGS) entry which is preliminary data.</text>
</comment>
<dbReference type="Proteomes" id="UP000002754">
    <property type="component" value="Unassembled WGS sequence"/>
</dbReference>
<sequence length="116" mass="13717">MSKIQEIQTLKQWEEIYMKSAERKAIILKYNEHCVICQRAYSEFEKFFSQYDKENVDVYIIDVVRSKPVSKQVANDLEVTHQSPQLIIMKDFDSVWCDNHQSIELKNIQAGSRKIS</sequence>
<dbReference type="EMBL" id="JALP01000133">
    <property type="protein sequence ID" value="THG90565.1"/>
    <property type="molecule type" value="Genomic_DNA"/>
</dbReference>
<evidence type="ECO:0000313" key="3">
    <source>
        <dbReference type="Proteomes" id="UP000002754"/>
    </source>
</evidence>
<dbReference type="InterPro" id="IPR022551">
    <property type="entry name" value="BrxC"/>
</dbReference>
<gene>
    <name evidence="2" type="ORF">AJ85_09870</name>
    <name evidence="1" type="ORF">BALCAV_0212015</name>
</gene>
<dbReference type="SUPFAM" id="SSF52833">
    <property type="entry name" value="Thioredoxin-like"/>
    <property type="match status" value="1"/>
</dbReference>
<dbReference type="NCBIfam" id="TIGR04019">
    <property type="entry name" value="B_thiol_YtxJ"/>
    <property type="match status" value="1"/>
</dbReference>
<accession>A0A094YUG2</accession>
<dbReference type="Pfam" id="PF11009">
    <property type="entry name" value="BrxC"/>
    <property type="match status" value="1"/>
</dbReference>
<evidence type="ECO:0000313" key="2">
    <source>
        <dbReference type="EMBL" id="THG90565.1"/>
    </source>
</evidence>
<evidence type="ECO:0000313" key="1">
    <source>
        <dbReference type="EMBL" id="KGA97142.1"/>
    </source>
</evidence>
<dbReference type="InterPro" id="IPR036249">
    <property type="entry name" value="Thioredoxin-like_sf"/>
</dbReference>
<dbReference type="EMBL" id="ALPT02000036">
    <property type="protein sequence ID" value="KGA97142.1"/>
    <property type="molecule type" value="Genomic_DNA"/>
</dbReference>
<dbReference type="STRING" id="1218173.BALCAV_0212015"/>